<feature type="non-terminal residue" evidence="1">
    <location>
        <position position="1"/>
    </location>
</feature>
<name>A0ACC1M3G6_9FUNG</name>
<dbReference type="Proteomes" id="UP001139981">
    <property type="component" value="Unassembled WGS sequence"/>
</dbReference>
<reference evidence="1" key="1">
    <citation type="submission" date="2022-07" db="EMBL/GenBank/DDBJ databases">
        <title>Phylogenomic reconstructions and comparative analyses of Kickxellomycotina fungi.</title>
        <authorList>
            <person name="Reynolds N.K."/>
            <person name="Stajich J.E."/>
            <person name="Barry K."/>
            <person name="Grigoriev I.V."/>
            <person name="Crous P."/>
            <person name="Smith M.E."/>
        </authorList>
    </citation>
    <scope>NUCLEOTIDE SEQUENCE</scope>
    <source>
        <strain evidence="1">CBS 190363</strain>
    </source>
</reference>
<keyword evidence="1" id="KW-0012">Acyltransferase</keyword>
<keyword evidence="1" id="KW-0808">Transferase</keyword>
<sequence>PAGEPVASVLTEQTEQVVVPAKPVASIVAEPQISVGVGVATAPLVDAPLQALDVVLAVVAHKTKRSLADVSPQRSIKALVSGKSTLQNEIVGDLHKEFGIKIPDKAEDLSLQALAAAIGAFGGSLGKHTQAQLARLFSNKMPGGFSLSSARSTLQSVYGLGLQRQDALLLVALTMEPSSRLSGDAEAKAWIDSAAQAYAAKAGISYASTSVIAGDFGGQSGAPAISSAEMEKMQQKQHEHIRQQIQVLARYAGIDTREGARLAESDQLKLAQAQAKLDGISAEIGDEFIDGMQPLFDAHKARHFDSSWNWARQEAYELVQRAIASCTSGSAATSPLTVDDASIQRLCNRSSSGLVQMLAGSLSILQAANDDLLEPAIHIVAQLHSACARALTQLPGYRELSAPTAPQVDIDEDGTVTYSEVLRPDEPSFVEFVENMRQPAAIGEPSFIHLKSQSKGRAWSYCAELSATYYDGLSEICGSGLSFAGKTALVTGCGRGSIGADIVCGLLSGGAKVIATTSSYSRKATLFYEDMYRTHGARGSELILVPFNQGSTGDVKQLVDYIYIDAGAAKGLGWDLDFVFPFAAVSDIGSFATNLGSHSELAQRVLLTNALRLLGSIKDTKEQLGYNTQPSLVVLPLSPNHGHFGGDGLYGECKLGLETAFNRWESESWQDYLSIAGAVIGWTRGTGLMSGNNIAAQGIERVGVRTFSTREMAFNLLGLAHPCICRIAFSQPIWADLAGGLSMIKHIGDVVGKIRQVIQDKSSLLQAISREAVLDFAAESPPLDVARVFVDDFAPFAKPKHHFPTPRHYGQIEHLRHLQGMVNLDKVVVVTGYGEVGPFGNAETRWEMEAYGEFSLEGCIELA</sequence>
<accession>A0ACC1M3G6</accession>
<dbReference type="EC" id="2.3.1.86" evidence="1"/>
<gene>
    <name evidence="1" type="primary">fas2_14</name>
    <name evidence="1" type="ORF">IWW38_002748</name>
</gene>
<evidence type="ECO:0000313" key="1">
    <source>
        <dbReference type="EMBL" id="KAJ2893880.1"/>
    </source>
</evidence>
<evidence type="ECO:0000313" key="2">
    <source>
        <dbReference type="Proteomes" id="UP001139981"/>
    </source>
</evidence>
<keyword evidence="2" id="KW-1185">Reference proteome</keyword>
<feature type="non-terminal residue" evidence="1">
    <location>
        <position position="863"/>
    </location>
</feature>
<protein>
    <submittedName>
        <fullName evidence="1">Fatty acid synthase alpha subunit Lsd1</fullName>
        <ecNumber evidence="1">2.3.1.86</ecNumber>
    </submittedName>
</protein>
<dbReference type="EMBL" id="JANBVB010000485">
    <property type="protein sequence ID" value="KAJ2893880.1"/>
    <property type="molecule type" value="Genomic_DNA"/>
</dbReference>
<proteinExistence type="predicted"/>
<organism evidence="1 2">
    <name type="scientific">Coemansia aciculifera</name>
    <dbReference type="NCBI Taxonomy" id="417176"/>
    <lineage>
        <taxon>Eukaryota</taxon>
        <taxon>Fungi</taxon>
        <taxon>Fungi incertae sedis</taxon>
        <taxon>Zoopagomycota</taxon>
        <taxon>Kickxellomycotina</taxon>
        <taxon>Kickxellomycetes</taxon>
        <taxon>Kickxellales</taxon>
        <taxon>Kickxellaceae</taxon>
        <taxon>Coemansia</taxon>
    </lineage>
</organism>
<comment type="caution">
    <text evidence="1">The sequence shown here is derived from an EMBL/GenBank/DDBJ whole genome shotgun (WGS) entry which is preliminary data.</text>
</comment>